<feature type="domain" description="M23ase beta-sheet core" evidence="1">
    <location>
        <begin position="131"/>
        <end position="228"/>
    </location>
</feature>
<evidence type="ECO:0000259" key="1">
    <source>
        <dbReference type="Pfam" id="PF01551"/>
    </source>
</evidence>
<gene>
    <name evidence="2" type="ORF">HY912_02325</name>
</gene>
<organism evidence="2 3">
    <name type="scientific">Desulfomonile tiedjei</name>
    <dbReference type="NCBI Taxonomy" id="2358"/>
    <lineage>
        <taxon>Bacteria</taxon>
        <taxon>Pseudomonadati</taxon>
        <taxon>Thermodesulfobacteriota</taxon>
        <taxon>Desulfomonilia</taxon>
        <taxon>Desulfomonilales</taxon>
        <taxon>Desulfomonilaceae</taxon>
        <taxon>Desulfomonile</taxon>
    </lineage>
</organism>
<comment type="caution">
    <text evidence="2">The sequence shown here is derived from an EMBL/GenBank/DDBJ whole genome shotgun (WGS) entry which is preliminary data.</text>
</comment>
<protein>
    <submittedName>
        <fullName evidence="2">M23 family metallopeptidase</fullName>
    </submittedName>
</protein>
<proteinExistence type="predicted"/>
<name>A0A9D6V1H4_9BACT</name>
<dbReference type="GO" id="GO:0004222">
    <property type="term" value="F:metalloendopeptidase activity"/>
    <property type="evidence" value="ECO:0007669"/>
    <property type="project" value="TreeGrafter"/>
</dbReference>
<reference evidence="2" key="1">
    <citation type="submission" date="2020-07" db="EMBL/GenBank/DDBJ databases">
        <title>Huge and variable diversity of episymbiotic CPR bacteria and DPANN archaea in groundwater ecosystems.</title>
        <authorList>
            <person name="He C.Y."/>
            <person name="Keren R."/>
            <person name="Whittaker M."/>
            <person name="Farag I.F."/>
            <person name="Doudna J."/>
            <person name="Cate J.H.D."/>
            <person name="Banfield J.F."/>
        </authorList>
    </citation>
    <scope>NUCLEOTIDE SEQUENCE</scope>
    <source>
        <strain evidence="2">NC_groundwater_1664_Pr3_B-0.1um_52_9</strain>
    </source>
</reference>
<dbReference type="AlphaFoldDB" id="A0A9D6V1H4"/>
<dbReference type="PANTHER" id="PTHR21666:SF270">
    <property type="entry name" value="MUREIN HYDROLASE ACTIVATOR ENVC"/>
    <property type="match status" value="1"/>
</dbReference>
<dbReference type="SUPFAM" id="SSF51261">
    <property type="entry name" value="Duplicated hybrid motif"/>
    <property type="match status" value="1"/>
</dbReference>
<dbReference type="InterPro" id="IPR050570">
    <property type="entry name" value="Cell_wall_metabolism_enzyme"/>
</dbReference>
<dbReference type="Pfam" id="PF01551">
    <property type="entry name" value="Peptidase_M23"/>
    <property type="match status" value="1"/>
</dbReference>
<dbReference type="CDD" id="cd12797">
    <property type="entry name" value="M23_peptidase"/>
    <property type="match status" value="1"/>
</dbReference>
<dbReference type="InterPro" id="IPR011055">
    <property type="entry name" value="Dup_hybrid_motif"/>
</dbReference>
<dbReference type="EMBL" id="JACRDE010000063">
    <property type="protein sequence ID" value="MBI5248306.1"/>
    <property type="molecule type" value="Genomic_DNA"/>
</dbReference>
<dbReference type="Proteomes" id="UP000807825">
    <property type="component" value="Unassembled WGS sequence"/>
</dbReference>
<dbReference type="PROSITE" id="PS51257">
    <property type="entry name" value="PROKAR_LIPOPROTEIN"/>
    <property type="match status" value="1"/>
</dbReference>
<dbReference type="PANTHER" id="PTHR21666">
    <property type="entry name" value="PEPTIDASE-RELATED"/>
    <property type="match status" value="1"/>
</dbReference>
<accession>A0A9D6V1H4</accession>
<evidence type="ECO:0000313" key="2">
    <source>
        <dbReference type="EMBL" id="MBI5248306.1"/>
    </source>
</evidence>
<evidence type="ECO:0000313" key="3">
    <source>
        <dbReference type="Proteomes" id="UP000807825"/>
    </source>
</evidence>
<dbReference type="InterPro" id="IPR016047">
    <property type="entry name" value="M23ase_b-sheet_dom"/>
</dbReference>
<dbReference type="Gene3D" id="2.70.70.10">
    <property type="entry name" value="Glucose Permease (Domain IIA)"/>
    <property type="match status" value="1"/>
</dbReference>
<sequence>MKLVRERGEGMRGCLRYIFAFLIPFLVSCSTVSNLEKKDPYRLEGDSTRAKDSSGSLKSRCTALGDLPAEVELCSLAPDKKPRGITARLKDVGCSVVNLLNGKKHPKIPDLVFPIETGALSSPFGYRHGVFHSGIDITACKGEPVRACADGTVAFTGTRKGYRSYGLVVLLDHGREAHSHYAHLSRALVQTGQKIKAGDVIGLVGSTGRSTSPHLHLEVKVGNQFYNPMAHFAPSELKGVEIAKSFSAPPMGPVSARRRLSSRP</sequence>